<organism evidence="2 3">
    <name type="scientific">Paramuricea clavata</name>
    <name type="common">Red gorgonian</name>
    <name type="synonym">Violescent sea-whip</name>
    <dbReference type="NCBI Taxonomy" id="317549"/>
    <lineage>
        <taxon>Eukaryota</taxon>
        <taxon>Metazoa</taxon>
        <taxon>Cnidaria</taxon>
        <taxon>Anthozoa</taxon>
        <taxon>Octocorallia</taxon>
        <taxon>Malacalcyonacea</taxon>
        <taxon>Plexauridae</taxon>
        <taxon>Paramuricea</taxon>
    </lineage>
</organism>
<feature type="compositionally biased region" description="Basic and acidic residues" evidence="1">
    <location>
        <begin position="64"/>
        <end position="104"/>
    </location>
</feature>
<proteinExistence type="predicted"/>
<keyword evidence="3" id="KW-1185">Reference proteome</keyword>
<name>A0A6S7JFS0_PARCT</name>
<evidence type="ECO:0000313" key="2">
    <source>
        <dbReference type="EMBL" id="CAB4015642.1"/>
    </source>
</evidence>
<sequence>MERTEKGDTDRKQGEDKATVAEEDTKSTKTRAVVEANSNLTYENYETSKNSECGDSKNYSQAGESDRKINDDSEKVRMERTEKGDTDRKQGEDKATVAEEDTKSTKTRAVVEANSNLTYENYETSKNSECGDSRNYSQAGESDRKINDDSEKGMS</sequence>
<feature type="compositionally biased region" description="Basic and acidic residues" evidence="1">
    <location>
        <begin position="1"/>
        <end position="27"/>
    </location>
</feature>
<protein>
    <submittedName>
        <fullName evidence="2">Uncharacterized protein</fullName>
    </submittedName>
</protein>
<feature type="region of interest" description="Disordered" evidence="1">
    <location>
        <begin position="1"/>
        <end position="155"/>
    </location>
</feature>
<feature type="compositionally biased region" description="Basic and acidic residues" evidence="1">
    <location>
        <begin position="141"/>
        <end position="155"/>
    </location>
</feature>
<dbReference type="EMBL" id="CACRXK020008792">
    <property type="protein sequence ID" value="CAB4015642.1"/>
    <property type="molecule type" value="Genomic_DNA"/>
</dbReference>
<accession>A0A6S7JFS0</accession>
<evidence type="ECO:0000313" key="3">
    <source>
        <dbReference type="Proteomes" id="UP001152795"/>
    </source>
</evidence>
<feature type="compositionally biased region" description="Polar residues" evidence="1">
    <location>
        <begin position="113"/>
        <end position="140"/>
    </location>
</feature>
<gene>
    <name evidence="2" type="ORF">PACLA_8A073112</name>
</gene>
<evidence type="ECO:0000256" key="1">
    <source>
        <dbReference type="SAM" id="MobiDB-lite"/>
    </source>
</evidence>
<dbReference type="Proteomes" id="UP001152795">
    <property type="component" value="Unassembled WGS sequence"/>
</dbReference>
<comment type="caution">
    <text evidence="2">The sequence shown here is derived from an EMBL/GenBank/DDBJ whole genome shotgun (WGS) entry which is preliminary data.</text>
</comment>
<dbReference type="AlphaFoldDB" id="A0A6S7JFS0"/>
<reference evidence="2" key="1">
    <citation type="submission" date="2020-04" db="EMBL/GenBank/DDBJ databases">
        <authorList>
            <person name="Alioto T."/>
            <person name="Alioto T."/>
            <person name="Gomez Garrido J."/>
        </authorList>
    </citation>
    <scope>NUCLEOTIDE SEQUENCE</scope>
    <source>
        <strain evidence="2">A484AB</strain>
    </source>
</reference>
<feature type="compositionally biased region" description="Polar residues" evidence="1">
    <location>
        <begin position="36"/>
        <end position="63"/>
    </location>
</feature>